<proteinExistence type="predicted"/>
<dbReference type="AlphaFoldDB" id="A0AAE0Z7H7"/>
<name>A0AAE0Z7H7_9GAST</name>
<sequence>MLFNISPHLRVICRSYREKSIRCPDVLSANSLDYNIIPAPTGHKGSALVISLTRQAPYHRVPGLLKIGFWDCKTMVRLKELTGAGPCLEQALGETDNFAVRGDMIMRIMKAALLQMSKYLKSELLSIHFNCNEDCRRVYSNRS</sequence>
<dbReference type="EMBL" id="JAWDGP010004473">
    <property type="protein sequence ID" value="KAK3764080.1"/>
    <property type="molecule type" value="Genomic_DNA"/>
</dbReference>
<reference evidence="1" key="1">
    <citation type="journal article" date="2023" name="G3 (Bethesda)">
        <title>A reference genome for the long-term kleptoplast-retaining sea slug Elysia crispata morphotype clarki.</title>
        <authorList>
            <person name="Eastman K.E."/>
            <person name="Pendleton A.L."/>
            <person name="Shaikh M.A."/>
            <person name="Suttiyut T."/>
            <person name="Ogas R."/>
            <person name="Tomko P."/>
            <person name="Gavelis G."/>
            <person name="Widhalm J.R."/>
            <person name="Wisecaver J.H."/>
        </authorList>
    </citation>
    <scope>NUCLEOTIDE SEQUENCE</scope>
    <source>
        <strain evidence="1">ECLA1</strain>
    </source>
</reference>
<organism evidence="1 2">
    <name type="scientific">Elysia crispata</name>
    <name type="common">lettuce slug</name>
    <dbReference type="NCBI Taxonomy" id="231223"/>
    <lineage>
        <taxon>Eukaryota</taxon>
        <taxon>Metazoa</taxon>
        <taxon>Spiralia</taxon>
        <taxon>Lophotrochozoa</taxon>
        <taxon>Mollusca</taxon>
        <taxon>Gastropoda</taxon>
        <taxon>Heterobranchia</taxon>
        <taxon>Euthyneura</taxon>
        <taxon>Panpulmonata</taxon>
        <taxon>Sacoglossa</taxon>
        <taxon>Placobranchoidea</taxon>
        <taxon>Plakobranchidae</taxon>
        <taxon>Elysia</taxon>
    </lineage>
</organism>
<protein>
    <submittedName>
        <fullName evidence="1">Uncharacterized protein</fullName>
    </submittedName>
</protein>
<comment type="caution">
    <text evidence="1">The sequence shown here is derived from an EMBL/GenBank/DDBJ whole genome shotgun (WGS) entry which is preliminary data.</text>
</comment>
<keyword evidence="2" id="KW-1185">Reference proteome</keyword>
<accession>A0AAE0Z7H7</accession>
<gene>
    <name evidence="1" type="ORF">RRG08_046544</name>
</gene>
<dbReference type="Proteomes" id="UP001283361">
    <property type="component" value="Unassembled WGS sequence"/>
</dbReference>
<evidence type="ECO:0000313" key="2">
    <source>
        <dbReference type="Proteomes" id="UP001283361"/>
    </source>
</evidence>
<evidence type="ECO:0000313" key="1">
    <source>
        <dbReference type="EMBL" id="KAK3764080.1"/>
    </source>
</evidence>